<comment type="caution">
    <text evidence="4">The sequence shown here is derived from an EMBL/GenBank/DDBJ whole genome shotgun (WGS) entry which is preliminary data.</text>
</comment>
<evidence type="ECO:0000256" key="1">
    <source>
        <dbReference type="ARBA" id="ARBA00017922"/>
    </source>
</evidence>
<dbReference type="RefSeq" id="WP_323982645.1">
    <property type="nucleotide sequence ID" value="NZ_JAYKBW010000003.1"/>
</dbReference>
<keyword evidence="4" id="KW-0449">Lipoprotein</keyword>
<keyword evidence="2 3" id="KW-0732">Signal</keyword>
<dbReference type="InterPro" id="IPR012640">
    <property type="entry name" value="Membr_lipoprot_lipid_attach_CS"/>
</dbReference>
<feature type="signal peptide" evidence="3">
    <location>
        <begin position="1"/>
        <end position="21"/>
    </location>
</feature>
<evidence type="ECO:0000313" key="5">
    <source>
        <dbReference type="Proteomes" id="UP001311730"/>
    </source>
</evidence>
<organism evidence="4 5">
    <name type="scientific">Capnocytophaga gingivalis</name>
    <dbReference type="NCBI Taxonomy" id="1017"/>
    <lineage>
        <taxon>Bacteria</taxon>
        <taxon>Pseudomonadati</taxon>
        <taxon>Bacteroidota</taxon>
        <taxon>Flavobacteriia</taxon>
        <taxon>Flavobacteriales</taxon>
        <taxon>Flavobacteriaceae</taxon>
        <taxon>Capnocytophaga</taxon>
    </lineage>
</organism>
<proteinExistence type="predicted"/>
<evidence type="ECO:0000256" key="2">
    <source>
        <dbReference type="ARBA" id="ARBA00022729"/>
    </source>
</evidence>
<feature type="chain" id="PRO_5047337972" description="Type IV secretion system putative lipoprotein virB7" evidence="3">
    <location>
        <begin position="22"/>
        <end position="237"/>
    </location>
</feature>
<evidence type="ECO:0000313" key="4">
    <source>
        <dbReference type="EMBL" id="MEB3074202.1"/>
    </source>
</evidence>
<reference evidence="4 5" key="1">
    <citation type="submission" date="2023-12" db="EMBL/GenBank/DDBJ databases">
        <title>Genomic sequences of Capnocytophaga and Parvimonas strains.</title>
        <authorList>
            <person name="Watt R.M."/>
            <person name="Wang M."/>
            <person name="Yang T."/>
            <person name="Tong W.M."/>
        </authorList>
    </citation>
    <scope>NUCLEOTIDE SEQUENCE [LARGE SCALE GENOMIC DNA]</scope>
    <source>
        <strain evidence="4 5">CCUG 13096</strain>
    </source>
</reference>
<dbReference type="Proteomes" id="UP001311730">
    <property type="component" value="Unassembled WGS sequence"/>
</dbReference>
<evidence type="ECO:0000256" key="3">
    <source>
        <dbReference type="SAM" id="SignalP"/>
    </source>
</evidence>
<sequence>MKRIFLFLGAMTFLSSCSPLKFQVYTVTPTTPEILNNNNELSFENEDCKVSYRFWKLYGDASFVVYNKTDKDLVLDLNKCFFIKNGQAFDYLNYNDRIHPISIIPPKTFKVIATKGIIETSFSTCNFPFKITGKIETREISFTPDNTPLSFNNIITYTIDNKEKRINNNFYISKIGNYRQGEVITSVREEVCGRKGVYKEVFKDAAANKFFYLEKNMKPVATGNLIGVLIEEIDKVK</sequence>
<keyword evidence="5" id="KW-1185">Reference proteome</keyword>
<name>A0ABU5Z904_9FLAO</name>
<dbReference type="Pfam" id="PF08139">
    <property type="entry name" value="LPAM_1"/>
    <property type="match status" value="1"/>
</dbReference>
<dbReference type="PROSITE" id="PS51257">
    <property type="entry name" value="PROKAR_LIPOPROTEIN"/>
    <property type="match status" value="1"/>
</dbReference>
<protein>
    <recommendedName>
        <fullName evidence="1">Type IV secretion system putative lipoprotein virB7</fullName>
    </recommendedName>
</protein>
<gene>
    <name evidence="4" type="ORF">VJJ08_02670</name>
</gene>
<dbReference type="EMBL" id="JAYKBW010000003">
    <property type="protein sequence ID" value="MEB3074202.1"/>
    <property type="molecule type" value="Genomic_DNA"/>
</dbReference>
<accession>A0ABU5Z904</accession>